<evidence type="ECO:0000256" key="5">
    <source>
        <dbReference type="ARBA" id="ARBA00022683"/>
    </source>
</evidence>
<evidence type="ECO:0000313" key="13">
    <source>
        <dbReference type="Proteomes" id="UP000265964"/>
    </source>
</evidence>
<accession>A0A3A1YHU1</accession>
<proteinExistence type="predicted"/>
<dbReference type="GO" id="GO:0005737">
    <property type="term" value="C:cytoplasm"/>
    <property type="evidence" value="ECO:0007669"/>
    <property type="project" value="UniProtKB-SubCell"/>
</dbReference>
<dbReference type="OrthoDB" id="7571469at2"/>
<dbReference type="RefSeq" id="WP_119534373.1">
    <property type="nucleotide sequence ID" value="NZ_NRJF01000057.1"/>
</dbReference>
<gene>
    <name evidence="12" type="ORF">CKF59_02320</name>
</gene>
<dbReference type="SUPFAM" id="SSF51261">
    <property type="entry name" value="Duplicated hybrid motif"/>
    <property type="match status" value="1"/>
</dbReference>
<evidence type="ECO:0000313" key="12">
    <source>
        <dbReference type="EMBL" id="RIY36768.1"/>
    </source>
</evidence>
<comment type="subcellular location">
    <subcellularLocation>
        <location evidence="1">Cytoplasm</location>
    </subcellularLocation>
</comment>
<dbReference type="PROSITE" id="PS51093">
    <property type="entry name" value="PTS_EIIA_TYPE_1"/>
    <property type="match status" value="1"/>
</dbReference>
<dbReference type="Pfam" id="PF00358">
    <property type="entry name" value="PTS_EIIA_1"/>
    <property type="match status" value="1"/>
</dbReference>
<dbReference type="Proteomes" id="UP000265964">
    <property type="component" value="Unassembled WGS sequence"/>
</dbReference>
<evidence type="ECO:0000256" key="6">
    <source>
        <dbReference type="ARBA" id="ARBA00022777"/>
    </source>
</evidence>
<evidence type="ECO:0000256" key="8">
    <source>
        <dbReference type="ARBA" id="ARBA00042296"/>
    </source>
</evidence>
<organism evidence="12 13">
    <name type="scientific">Psittacicella gerlachiana</name>
    <dbReference type="NCBI Taxonomy" id="2028574"/>
    <lineage>
        <taxon>Bacteria</taxon>
        <taxon>Pseudomonadati</taxon>
        <taxon>Pseudomonadota</taxon>
        <taxon>Gammaproteobacteria</taxon>
        <taxon>Pasteurellales</taxon>
        <taxon>Psittacicellaceae</taxon>
        <taxon>Psittacicella</taxon>
    </lineage>
</organism>
<dbReference type="InterPro" id="IPR050890">
    <property type="entry name" value="PTS_EIIA_component"/>
</dbReference>
<evidence type="ECO:0000259" key="11">
    <source>
        <dbReference type="PROSITE" id="PS51093"/>
    </source>
</evidence>
<keyword evidence="13" id="KW-1185">Reference proteome</keyword>
<dbReference type="InterPro" id="IPR011055">
    <property type="entry name" value="Dup_hybrid_motif"/>
</dbReference>
<dbReference type="NCBIfam" id="TIGR00830">
    <property type="entry name" value="PTBA"/>
    <property type="match status" value="1"/>
</dbReference>
<dbReference type="InterPro" id="IPR001127">
    <property type="entry name" value="PTS_EIIA_1_perm"/>
</dbReference>
<evidence type="ECO:0000256" key="10">
    <source>
        <dbReference type="ARBA" id="ARBA00042873"/>
    </source>
</evidence>
<evidence type="ECO:0000256" key="4">
    <source>
        <dbReference type="ARBA" id="ARBA00022679"/>
    </source>
</evidence>
<name>A0A3A1YHU1_9GAMM</name>
<dbReference type="PANTHER" id="PTHR45008">
    <property type="entry name" value="PTS SYSTEM GLUCOSE-SPECIFIC EIIA COMPONENT"/>
    <property type="match status" value="1"/>
</dbReference>
<dbReference type="AlphaFoldDB" id="A0A3A1YHU1"/>
<dbReference type="EMBL" id="NRJF01000057">
    <property type="protein sequence ID" value="RIY36768.1"/>
    <property type="molecule type" value="Genomic_DNA"/>
</dbReference>
<keyword evidence="6" id="KW-0418">Kinase</keyword>
<keyword evidence="5" id="KW-0598">Phosphotransferase system</keyword>
<keyword evidence="2" id="KW-0813">Transport</keyword>
<keyword evidence="3" id="KW-0762">Sugar transport</keyword>
<evidence type="ECO:0000256" key="2">
    <source>
        <dbReference type="ARBA" id="ARBA00022448"/>
    </source>
</evidence>
<dbReference type="GO" id="GO:0016301">
    <property type="term" value="F:kinase activity"/>
    <property type="evidence" value="ECO:0007669"/>
    <property type="project" value="UniProtKB-KW"/>
</dbReference>
<dbReference type="Gene3D" id="2.70.70.10">
    <property type="entry name" value="Glucose Permease (Domain IIA)"/>
    <property type="match status" value="1"/>
</dbReference>
<keyword evidence="4" id="KW-0808">Transferase</keyword>
<dbReference type="GO" id="GO:0009401">
    <property type="term" value="P:phosphoenolpyruvate-dependent sugar phosphotransferase system"/>
    <property type="evidence" value="ECO:0007669"/>
    <property type="project" value="UniProtKB-KW"/>
</dbReference>
<protein>
    <recommendedName>
        <fullName evidence="7">PTS system glucose-specific EIIA component</fullName>
    </recommendedName>
    <alternativeName>
        <fullName evidence="10">EIIA-Glc</fullName>
    </alternativeName>
    <alternativeName>
        <fullName evidence="9">EIII-Glc</fullName>
    </alternativeName>
    <alternativeName>
        <fullName evidence="8">Glucose-specific phosphotransferase enzyme IIA component</fullName>
    </alternativeName>
</protein>
<dbReference type="PANTHER" id="PTHR45008:SF1">
    <property type="entry name" value="PTS SYSTEM GLUCOSE-SPECIFIC EIIA COMPONENT"/>
    <property type="match status" value="1"/>
</dbReference>
<reference evidence="12 13" key="1">
    <citation type="submission" date="2017-08" db="EMBL/GenBank/DDBJ databases">
        <title>Reclassification of Bisgaard taxon 37 and 44.</title>
        <authorList>
            <person name="Christensen H."/>
        </authorList>
    </citation>
    <scope>NUCLEOTIDE SEQUENCE [LARGE SCALE GENOMIC DNA]</scope>
    <source>
        <strain evidence="12 13">EEAB3T1</strain>
    </source>
</reference>
<sequence>MGLLKSIFQFFNKPKETTITILAPLSGTIQDLEEVSDIVFSDLILGDGIAIVPDKNQDQLLSPIEANVKKLYQTQHAIMLEHELGIDLFIHVGFNTLNLRGQCFNSLVVIEQKVHLNEPLLEIDFATIIQRGLETTTPIVVSNLNENILIINKASSGTRVIAGQTPIFDIIVKHY</sequence>
<feature type="domain" description="PTS EIIA type-1" evidence="11">
    <location>
        <begin position="37"/>
        <end position="143"/>
    </location>
</feature>
<evidence type="ECO:0000256" key="3">
    <source>
        <dbReference type="ARBA" id="ARBA00022597"/>
    </source>
</evidence>
<evidence type="ECO:0000256" key="7">
    <source>
        <dbReference type="ARBA" id="ARBA00039163"/>
    </source>
</evidence>
<evidence type="ECO:0000256" key="9">
    <source>
        <dbReference type="ARBA" id="ARBA00042526"/>
    </source>
</evidence>
<dbReference type="PROSITE" id="PS00371">
    <property type="entry name" value="PTS_EIIA_TYPE_1_HIS"/>
    <property type="match status" value="1"/>
</dbReference>
<evidence type="ECO:0000256" key="1">
    <source>
        <dbReference type="ARBA" id="ARBA00004496"/>
    </source>
</evidence>
<comment type="caution">
    <text evidence="12">The sequence shown here is derived from an EMBL/GenBank/DDBJ whole genome shotgun (WGS) entry which is preliminary data.</text>
</comment>